<proteinExistence type="predicted"/>
<feature type="disulfide bond" evidence="7">
    <location>
        <begin position="152"/>
        <end position="161"/>
    </location>
</feature>
<keyword evidence="3" id="KW-0325">Glycoprotein</keyword>
<dbReference type="Gene3D" id="1.10.1370.30">
    <property type="match status" value="1"/>
</dbReference>
<dbReference type="PROSITE" id="PS52011">
    <property type="entry name" value="PEPTIDASE_M2"/>
    <property type="match status" value="1"/>
</dbReference>
<evidence type="ECO:0000313" key="11">
    <source>
        <dbReference type="EMBL" id="GAN44609.1"/>
    </source>
</evidence>
<keyword evidence="2 7" id="KW-1015">Disulfide bond</keyword>
<keyword evidence="1 10" id="KW-0732">Signal</keyword>
<evidence type="ECO:0000256" key="4">
    <source>
        <dbReference type="PIRSR" id="PIRSR601548-1"/>
    </source>
</evidence>
<feature type="active site" description="Proton acceptor 2" evidence="8">
    <location>
        <position position="414"/>
    </location>
</feature>
<dbReference type="Pfam" id="PF01401">
    <property type="entry name" value="Peptidase_M2"/>
    <property type="match status" value="1"/>
</dbReference>
<accession>A0A0K8QLC6</accession>
<feature type="binding site" evidence="6">
    <location>
        <position position="413"/>
    </location>
    <ligand>
        <name>Zn(2+)</name>
        <dbReference type="ChEBI" id="CHEBI:29105"/>
        <label>1</label>
        <note>catalytic</note>
    </ligand>
</feature>
<dbReference type="GO" id="GO:0008241">
    <property type="term" value="F:peptidyl-dipeptidase activity"/>
    <property type="evidence" value="ECO:0007669"/>
    <property type="project" value="InterPro"/>
</dbReference>
<keyword evidence="12" id="KW-0645">Protease</keyword>
<keyword evidence="12" id="KW-0378">Hydrolase</keyword>
<feature type="disulfide bond" evidence="7">
    <location>
        <begin position="568"/>
        <end position="580"/>
    </location>
</feature>
<dbReference type="GO" id="GO:0016020">
    <property type="term" value="C:membrane"/>
    <property type="evidence" value="ECO:0007669"/>
    <property type="project" value="InterPro"/>
</dbReference>
<feature type="binding site" evidence="6">
    <location>
        <position position="417"/>
    </location>
    <ligand>
        <name>Zn(2+)</name>
        <dbReference type="ChEBI" id="CHEBI:29105"/>
        <label>1</label>
        <note>catalytic</note>
    </ligand>
</feature>
<dbReference type="PANTHER" id="PTHR10514:SF27">
    <property type="entry name" value="ANGIOTENSIN-CONVERTING ENZYME"/>
    <property type="match status" value="1"/>
</dbReference>
<dbReference type="GO" id="GO:0006508">
    <property type="term" value="P:proteolysis"/>
    <property type="evidence" value="ECO:0007669"/>
    <property type="project" value="InterPro"/>
</dbReference>
<dbReference type="CDD" id="cd06461">
    <property type="entry name" value="M2_ACE"/>
    <property type="match status" value="1"/>
</dbReference>
<evidence type="ECO:0000256" key="5">
    <source>
        <dbReference type="PIRSR" id="PIRSR601548-2"/>
    </source>
</evidence>
<dbReference type="RefSeq" id="WP_062535771.1">
    <property type="nucleotide sequence ID" value="NZ_DF970171.1"/>
</dbReference>
<feature type="disulfide bond" evidence="7">
    <location>
        <begin position="382"/>
        <end position="400"/>
    </location>
</feature>
<feature type="binding site" evidence="5">
    <location>
        <position position="225"/>
    </location>
    <ligand>
        <name>chloride</name>
        <dbReference type="ChEBI" id="CHEBI:17996"/>
        <label>1</label>
    </ligand>
</feature>
<evidence type="ECO:0000256" key="7">
    <source>
        <dbReference type="PIRSR" id="PIRSR601548-4"/>
    </source>
</evidence>
<name>A0A0K8QLC6_9GAMM</name>
<dbReference type="Proteomes" id="UP000253740">
    <property type="component" value="Unassembled WGS sequence"/>
</dbReference>
<keyword evidence="6" id="KW-0862">Zinc</keyword>
<evidence type="ECO:0000256" key="10">
    <source>
        <dbReference type="SAM" id="SignalP"/>
    </source>
</evidence>
<dbReference type="SUPFAM" id="SSF55486">
    <property type="entry name" value="Metalloproteases ('zincins'), catalytic domain"/>
    <property type="match status" value="1"/>
</dbReference>
<feature type="binding site" evidence="5">
    <location>
        <position position="552"/>
    </location>
    <ligand>
        <name>chloride</name>
        <dbReference type="ChEBI" id="CHEBI:17996"/>
        <label>1</label>
    </ligand>
</feature>
<evidence type="ECO:0000256" key="3">
    <source>
        <dbReference type="ARBA" id="ARBA00023180"/>
    </source>
</evidence>
<evidence type="ECO:0000256" key="8">
    <source>
        <dbReference type="PIRSR" id="PIRSR601548-6"/>
    </source>
</evidence>
<dbReference type="PRINTS" id="PR00791">
    <property type="entry name" value="PEPDIPTASEA"/>
</dbReference>
<dbReference type="HOGENOM" id="CLU_014364_3_0_6"/>
<dbReference type="PROSITE" id="PS51257">
    <property type="entry name" value="PROKAR_LIPOPROTEIN"/>
    <property type="match status" value="1"/>
</dbReference>
<feature type="binding site" evidence="9">
    <location>
        <position position="417"/>
    </location>
    <ligand>
        <name>Zn(2+)</name>
        <dbReference type="ChEBI" id="CHEBI:29105"/>
        <label>2</label>
        <note>catalytic</note>
    </ligand>
</feature>
<dbReference type="PANTHER" id="PTHR10514">
    <property type="entry name" value="ANGIOTENSIN-CONVERTING ENZYME"/>
    <property type="match status" value="1"/>
</dbReference>
<dbReference type="GO" id="GO:0004180">
    <property type="term" value="F:carboxypeptidase activity"/>
    <property type="evidence" value="ECO:0007669"/>
    <property type="project" value="UniProtKB-KW"/>
</dbReference>
<dbReference type="OrthoDB" id="5241329at2"/>
<dbReference type="EMBL" id="DF952378">
    <property type="protein sequence ID" value="GAN44609.1"/>
    <property type="molecule type" value="Genomic_DNA"/>
</dbReference>
<dbReference type="AlphaFoldDB" id="A0A0K8QLC6"/>
<evidence type="ECO:0000256" key="9">
    <source>
        <dbReference type="PIRSR" id="PIRSR601548-8"/>
    </source>
</evidence>
<dbReference type="EMBL" id="DF970171">
    <property type="protein sequence ID" value="GAP65735.1"/>
    <property type="molecule type" value="Genomic_DNA"/>
</dbReference>
<reference evidence="11" key="1">
    <citation type="submission" date="2015-03" db="EMBL/GenBank/DDBJ databases">
        <title>Draft genome sequence of Mizugakiibacter sediminis skMP5.</title>
        <authorList>
            <person name="Watanabe T."/>
            <person name="Kojima H."/>
            <person name="Fukui M."/>
        </authorList>
    </citation>
    <scope>NUCLEOTIDE SEQUENCE</scope>
    <source>
        <strain evidence="11">SkMP5</strain>
    </source>
</reference>
<dbReference type="InterPro" id="IPR001548">
    <property type="entry name" value="Peptidase_M2"/>
</dbReference>
<dbReference type="FunFam" id="1.10.1370.30:FF:000005">
    <property type="entry name" value="Angiotensin-converting enzyme"/>
    <property type="match status" value="1"/>
</dbReference>
<protein>
    <submittedName>
        <fullName evidence="12">Dipeptidyl carboxypeptidase</fullName>
    </submittedName>
    <submittedName>
        <fullName evidence="11">Peptidase M20</fullName>
    </submittedName>
</protein>
<feature type="binding site" evidence="6">
    <location>
        <position position="441"/>
    </location>
    <ligand>
        <name>Zn(2+)</name>
        <dbReference type="ChEBI" id="CHEBI:29105"/>
        <label>1</label>
        <note>catalytic</note>
    </ligand>
</feature>
<feature type="chain" id="PRO_5007414707" evidence="10">
    <location>
        <begin position="25"/>
        <end position="648"/>
    </location>
</feature>
<evidence type="ECO:0000256" key="2">
    <source>
        <dbReference type="ARBA" id="ARBA00023157"/>
    </source>
</evidence>
<evidence type="ECO:0000313" key="12">
    <source>
        <dbReference type="EMBL" id="GAP65735.1"/>
    </source>
</evidence>
<keyword evidence="6" id="KW-0479">Metal-binding</keyword>
<keyword evidence="13" id="KW-1185">Reference proteome</keyword>
<gene>
    <name evidence="11" type="ORF">MBSD_1144</name>
    <name evidence="12" type="ORF">MBSD_n1026</name>
</gene>
<feature type="binding site" evidence="9">
    <location>
        <position position="441"/>
    </location>
    <ligand>
        <name>Zn(2+)</name>
        <dbReference type="ChEBI" id="CHEBI:29105"/>
        <label>2</label>
        <note>catalytic</note>
    </ligand>
</feature>
<dbReference type="GO" id="GO:0008237">
    <property type="term" value="F:metallopeptidase activity"/>
    <property type="evidence" value="ECO:0007669"/>
    <property type="project" value="InterPro"/>
</dbReference>
<evidence type="ECO:0000256" key="1">
    <source>
        <dbReference type="ARBA" id="ARBA00022729"/>
    </source>
</evidence>
<reference evidence="12" key="2">
    <citation type="submission" date="2015-08" db="EMBL/GenBank/DDBJ databases">
        <title>Complete DNA Sequence of Pseudomonas syringae pv. actinidiae, the Causal Agent of Kiwifruit Canker Disease.</title>
        <authorList>
            <person name="Rikkerink E.H.A."/>
            <person name="Fineran P.C."/>
        </authorList>
    </citation>
    <scope>NUCLEOTIDE SEQUENCE</scope>
    <source>
        <strain evidence="12">SkMP5</strain>
    </source>
</reference>
<feature type="signal peptide" evidence="10">
    <location>
        <begin position="1"/>
        <end position="24"/>
    </location>
</feature>
<feature type="binding site" evidence="9">
    <location>
        <position position="413"/>
    </location>
    <ligand>
        <name>Zn(2+)</name>
        <dbReference type="ChEBI" id="CHEBI:29105"/>
        <label>2</label>
        <note>catalytic</note>
    </ligand>
</feature>
<sequence>MKPMHASLALAVALALAACSSSKAPQTSAQAPAKAAPTAAEAHAFVAQMNKDYKAQSLEPAAAEWVAETYITGDTQMLTAKAQERYLKWLSDEIGRARAYENAAGIEAADKRALQLLKLQTAIPAPRNPEHLAELTTLASRLTAAYGAGKYCDDPKDPKSCKNLDDASKILAEDRDWNDDLAAWRGWHGVGRGMRSDYVRFVELLNEGAKDLGYDNVGTMWRAGYDMSPADFNAETDRLWGQVKPLYAQLQCYVRRKLKDKYGDKMPNDGTIPAHITGNMWAQDWANIYGLVEPYPGVGGLDVDARLKAERDAAYRKLLAGFKGKPTADDLAALDRHADAEQALAMVRRAEDFYTSIGFPALPASFFEKSMFLRPRDRDALCHASAWPMDFGTDVRFKMCIHPTAEDQYTIYHEMGHIYYFLAYKDQPPIFQGGANDGFHEAIGDTIRLNLTPAYLHRIGLSGAAGEDPKAVINAQMKLALEKVAFLPFGLLIDKWRWGVFDGSIKPEQYNTAWWELRRKYQGVSAPVPRDDAADFDPGAKNHVPTNVPYMRYFLADILQFQFQRALCKDAGFDGPLYQCSVYGNKEAGAKFWQMLGAGASRPWQQTLKTLTGQDDMDASAILDYFQPLHAWLEEQNKGVDCGWSGEG</sequence>
<dbReference type="STRING" id="1475481.GCA_000953855_01045"/>
<keyword evidence="12" id="KW-0121">Carboxypeptidase</keyword>
<feature type="active site" description="Proton acceptor 1" evidence="4">
    <location>
        <position position="414"/>
    </location>
</feature>
<evidence type="ECO:0000256" key="6">
    <source>
        <dbReference type="PIRSR" id="PIRSR601548-3"/>
    </source>
</evidence>
<evidence type="ECO:0000313" key="13">
    <source>
        <dbReference type="Proteomes" id="UP000253740"/>
    </source>
</evidence>
<feature type="active site" description="Proton donor 2" evidence="8">
    <location>
        <position position="543"/>
    </location>
</feature>
<feature type="active site" description="Proton donor 1" evidence="4">
    <location>
        <position position="543"/>
    </location>
</feature>
<organism evidence="12">
    <name type="scientific">Mizugakiibacter sediminis</name>
    <dbReference type="NCBI Taxonomy" id="1475481"/>
    <lineage>
        <taxon>Bacteria</taxon>
        <taxon>Pseudomonadati</taxon>
        <taxon>Pseudomonadota</taxon>
        <taxon>Gammaproteobacteria</taxon>
        <taxon>Lysobacterales</taxon>
        <taxon>Rhodanobacteraceae</taxon>
        <taxon>Mizugakiibacter</taxon>
    </lineage>
</organism>